<proteinExistence type="predicted"/>
<dbReference type="InterPro" id="IPR009061">
    <property type="entry name" value="DNA-bd_dom_put_sf"/>
</dbReference>
<organism evidence="3 4">
    <name type="scientific">Paenibacillus ehimensis</name>
    <dbReference type="NCBI Taxonomy" id="79264"/>
    <lineage>
        <taxon>Bacteria</taxon>
        <taxon>Bacillati</taxon>
        <taxon>Bacillota</taxon>
        <taxon>Bacilli</taxon>
        <taxon>Bacillales</taxon>
        <taxon>Paenibacillaceae</taxon>
        <taxon>Paenibacillus</taxon>
    </lineage>
</organism>
<dbReference type="RefSeq" id="WP_216713096.1">
    <property type="nucleotide sequence ID" value="NZ_JARLKN010000088.1"/>
</dbReference>
<dbReference type="Pfam" id="PF00376">
    <property type="entry name" value="MerR"/>
    <property type="match status" value="1"/>
</dbReference>
<dbReference type="EMBL" id="JAUMKJ010000066">
    <property type="protein sequence ID" value="MDO3681477.1"/>
    <property type="molecule type" value="Genomic_DNA"/>
</dbReference>
<keyword evidence="1 3" id="KW-0238">DNA-binding</keyword>
<accession>A0ABT8VKG5</accession>
<dbReference type="PROSITE" id="PS00552">
    <property type="entry name" value="HTH_MERR_1"/>
    <property type="match status" value="1"/>
</dbReference>
<protein>
    <submittedName>
        <fullName evidence="3">MerR family DNA-binding transcriptional regulator</fullName>
    </submittedName>
</protein>
<dbReference type="PANTHER" id="PTHR30204">
    <property type="entry name" value="REDOX-CYCLING DRUG-SENSING TRANSCRIPTIONAL ACTIVATOR SOXR"/>
    <property type="match status" value="1"/>
</dbReference>
<evidence type="ECO:0000313" key="4">
    <source>
        <dbReference type="Proteomes" id="UP001168883"/>
    </source>
</evidence>
<reference evidence="3" key="1">
    <citation type="submission" date="2023-07" db="EMBL/GenBank/DDBJ databases">
        <authorList>
            <person name="Aktuganov G."/>
            <person name="Boyko T."/>
            <person name="Delegan Y."/>
            <person name="Galimzianova N."/>
            <person name="Gilvanova E."/>
            <person name="Korobov V."/>
            <person name="Kuzmina L."/>
            <person name="Melentiev A."/>
            <person name="Milman P."/>
            <person name="Ryabova A."/>
            <person name="Stupak E."/>
            <person name="Yasakov T."/>
            <person name="Zharikova N."/>
            <person name="Zhurenko E."/>
        </authorList>
    </citation>
    <scope>NUCLEOTIDE SEQUENCE</scope>
    <source>
        <strain evidence="3">IB-739</strain>
    </source>
</reference>
<name>A0ABT8VKG5_9BACL</name>
<dbReference type="PRINTS" id="PR00040">
    <property type="entry name" value="HTHMERR"/>
</dbReference>
<evidence type="ECO:0000259" key="2">
    <source>
        <dbReference type="PROSITE" id="PS50937"/>
    </source>
</evidence>
<feature type="domain" description="HTH merR-type" evidence="2">
    <location>
        <begin position="7"/>
        <end position="57"/>
    </location>
</feature>
<keyword evidence="4" id="KW-1185">Reference proteome</keyword>
<dbReference type="InterPro" id="IPR000551">
    <property type="entry name" value="MerR-type_HTH_dom"/>
</dbReference>
<evidence type="ECO:0000256" key="1">
    <source>
        <dbReference type="ARBA" id="ARBA00023125"/>
    </source>
</evidence>
<dbReference type="InterPro" id="IPR047057">
    <property type="entry name" value="MerR_fam"/>
</dbReference>
<dbReference type="PANTHER" id="PTHR30204:SF90">
    <property type="entry name" value="HTH-TYPE TRANSCRIPTIONAL ACTIVATOR MTA"/>
    <property type="match status" value="1"/>
</dbReference>
<sequence>MEVKVCRIGQLAKEAGISIRTLRYYDELGVLKPSFVSDAGYRYYSHEDVISFIILLR</sequence>
<dbReference type="Proteomes" id="UP001168883">
    <property type="component" value="Unassembled WGS sequence"/>
</dbReference>
<dbReference type="PROSITE" id="PS50937">
    <property type="entry name" value="HTH_MERR_2"/>
    <property type="match status" value="1"/>
</dbReference>
<comment type="caution">
    <text evidence="3">The sequence shown here is derived from an EMBL/GenBank/DDBJ whole genome shotgun (WGS) entry which is preliminary data.</text>
</comment>
<gene>
    <name evidence="3" type="ORF">Q3C12_31265</name>
</gene>
<dbReference type="SMART" id="SM00422">
    <property type="entry name" value="HTH_MERR"/>
    <property type="match status" value="1"/>
</dbReference>
<dbReference type="GO" id="GO:0003677">
    <property type="term" value="F:DNA binding"/>
    <property type="evidence" value="ECO:0007669"/>
    <property type="project" value="UniProtKB-KW"/>
</dbReference>
<dbReference type="Gene3D" id="1.10.1660.10">
    <property type="match status" value="1"/>
</dbReference>
<dbReference type="SUPFAM" id="SSF46955">
    <property type="entry name" value="Putative DNA-binding domain"/>
    <property type="match status" value="1"/>
</dbReference>
<evidence type="ECO:0000313" key="3">
    <source>
        <dbReference type="EMBL" id="MDO3681477.1"/>
    </source>
</evidence>